<feature type="transmembrane region" description="Helical" evidence="1">
    <location>
        <begin position="119"/>
        <end position="138"/>
    </location>
</feature>
<evidence type="ECO:0000259" key="2">
    <source>
        <dbReference type="Pfam" id="PF07331"/>
    </source>
</evidence>
<proteinExistence type="predicted"/>
<accession>A0ABQ1JVT8</accession>
<dbReference type="Pfam" id="PF07331">
    <property type="entry name" value="TctB"/>
    <property type="match status" value="1"/>
</dbReference>
<dbReference type="InterPro" id="IPR009936">
    <property type="entry name" value="DUF1468"/>
</dbReference>
<feature type="transmembrane region" description="Helical" evidence="1">
    <location>
        <begin position="20"/>
        <end position="42"/>
    </location>
</feature>
<dbReference type="EMBL" id="BMIJ01000001">
    <property type="protein sequence ID" value="GGB78620.1"/>
    <property type="molecule type" value="Genomic_DNA"/>
</dbReference>
<feature type="domain" description="DUF1468" evidence="2">
    <location>
        <begin position="21"/>
        <end position="147"/>
    </location>
</feature>
<keyword evidence="4" id="KW-1185">Reference proteome</keyword>
<evidence type="ECO:0000256" key="1">
    <source>
        <dbReference type="SAM" id="Phobius"/>
    </source>
</evidence>
<organism evidence="3 4">
    <name type="scientific">Marinobacterium zhoushanense</name>
    <dbReference type="NCBI Taxonomy" id="1679163"/>
    <lineage>
        <taxon>Bacteria</taxon>
        <taxon>Pseudomonadati</taxon>
        <taxon>Pseudomonadota</taxon>
        <taxon>Gammaproteobacteria</taxon>
        <taxon>Oceanospirillales</taxon>
        <taxon>Oceanospirillaceae</taxon>
        <taxon>Marinobacterium</taxon>
    </lineage>
</organism>
<name>A0ABQ1JVT8_9GAMM</name>
<reference evidence="4" key="1">
    <citation type="journal article" date="2019" name="Int. J. Syst. Evol. Microbiol.">
        <title>The Global Catalogue of Microorganisms (GCM) 10K type strain sequencing project: providing services to taxonomists for standard genome sequencing and annotation.</title>
        <authorList>
            <consortium name="The Broad Institute Genomics Platform"/>
            <consortium name="The Broad Institute Genome Sequencing Center for Infectious Disease"/>
            <person name="Wu L."/>
            <person name="Ma J."/>
        </authorList>
    </citation>
    <scope>NUCLEOTIDE SEQUENCE [LARGE SCALE GENOMIC DNA]</scope>
    <source>
        <strain evidence="4">CGMCC 1.15341</strain>
    </source>
</reference>
<protein>
    <recommendedName>
        <fullName evidence="2">DUF1468 domain-containing protein</fullName>
    </recommendedName>
</protein>
<keyword evidence="1" id="KW-0812">Transmembrane</keyword>
<dbReference type="RefSeq" id="WP_188745087.1">
    <property type="nucleotide sequence ID" value="NZ_BMIJ01000001.1"/>
</dbReference>
<comment type="caution">
    <text evidence="3">The sequence shown here is derived from an EMBL/GenBank/DDBJ whole genome shotgun (WGS) entry which is preliminary data.</text>
</comment>
<dbReference type="Proteomes" id="UP000629025">
    <property type="component" value="Unassembled WGS sequence"/>
</dbReference>
<evidence type="ECO:0000313" key="3">
    <source>
        <dbReference type="EMBL" id="GGB78620.1"/>
    </source>
</evidence>
<keyword evidence="1" id="KW-1133">Transmembrane helix</keyword>
<keyword evidence="1" id="KW-0472">Membrane</keyword>
<feature type="transmembrane region" description="Helical" evidence="1">
    <location>
        <begin position="63"/>
        <end position="81"/>
    </location>
</feature>
<feature type="transmembrane region" description="Helical" evidence="1">
    <location>
        <begin position="93"/>
        <end position="112"/>
    </location>
</feature>
<evidence type="ECO:0000313" key="4">
    <source>
        <dbReference type="Proteomes" id="UP000629025"/>
    </source>
</evidence>
<gene>
    <name evidence="3" type="ORF">GCM10011352_00260</name>
</gene>
<sequence>MSQSLSSLFEVSIDFDQSHLFFPTIVITLIALMALWIVAANAKQWVARVRSGELRLSPFNEHADKFRFFGTLVLVIVYFWSMDAVGQLFPNTGMGFLLTSIPFMLLLSLLYVHGITSRVLLGIGLNSIIAPVAAWYLLGQLFAISLP</sequence>